<dbReference type="SUPFAM" id="SSF56645">
    <property type="entry name" value="Acyl-CoA dehydrogenase NM domain-like"/>
    <property type="match status" value="1"/>
</dbReference>
<evidence type="ECO:0000256" key="1">
    <source>
        <dbReference type="ARBA" id="ARBA00001974"/>
    </source>
</evidence>
<accession>A0A0D2J7A8</accession>
<dbReference type="InterPro" id="IPR037069">
    <property type="entry name" value="AcylCoA_DH/ox_N_sf"/>
</dbReference>
<comment type="cofactor">
    <cofactor evidence="1 8">
        <name>FAD</name>
        <dbReference type="ChEBI" id="CHEBI:57692"/>
    </cofactor>
</comment>
<keyword evidence="14" id="KW-1185">Reference proteome</keyword>
<dbReference type="Pfam" id="PF21263">
    <property type="entry name" value="Acyl-CoA-dh_C"/>
    <property type="match status" value="1"/>
</dbReference>
<dbReference type="PROSITE" id="PS00073">
    <property type="entry name" value="ACYL_COA_DH_2"/>
    <property type="match status" value="1"/>
</dbReference>
<dbReference type="GO" id="GO:0050660">
    <property type="term" value="F:flavin adenine dinucleotide binding"/>
    <property type="evidence" value="ECO:0007669"/>
    <property type="project" value="InterPro"/>
</dbReference>
<evidence type="ECO:0000259" key="12">
    <source>
        <dbReference type="Pfam" id="PF21263"/>
    </source>
</evidence>
<dbReference type="Proteomes" id="UP000032233">
    <property type="component" value="Unassembled WGS sequence"/>
</dbReference>
<dbReference type="InterPro" id="IPR046373">
    <property type="entry name" value="Acyl-CoA_Oxase/DH_mid-dom_sf"/>
</dbReference>
<comment type="similarity">
    <text evidence="2 8">Belongs to the acyl-CoA dehydrogenase family.</text>
</comment>
<keyword evidence="6 8" id="KW-0560">Oxidoreductase</keyword>
<dbReference type="PANTHER" id="PTHR43884">
    <property type="entry name" value="ACYL-COA DEHYDROGENASE"/>
    <property type="match status" value="1"/>
</dbReference>
<feature type="domain" description="Acyl-CoA oxidase/dehydrogenase middle" evidence="10">
    <location>
        <begin position="112"/>
        <end position="205"/>
    </location>
</feature>
<keyword evidence="4 8" id="KW-0285">Flavoprotein</keyword>
<dbReference type="InterPro" id="IPR009100">
    <property type="entry name" value="AcylCoA_DH/oxidase_NM_dom_sf"/>
</dbReference>
<dbReference type="PANTHER" id="PTHR43884:SF12">
    <property type="entry name" value="ISOVALERYL-COA DEHYDROGENASE, MITOCHONDRIAL-RELATED"/>
    <property type="match status" value="1"/>
</dbReference>
<dbReference type="PROSITE" id="PS00072">
    <property type="entry name" value="ACYL_COA_DH_1"/>
    <property type="match status" value="1"/>
</dbReference>
<name>A0A0D2J7A8_9BACT</name>
<comment type="subunit">
    <text evidence="3">Homotetramer.</text>
</comment>
<evidence type="ECO:0000256" key="3">
    <source>
        <dbReference type="ARBA" id="ARBA00011881"/>
    </source>
</evidence>
<dbReference type="AlphaFoldDB" id="A0A0D2J7A8"/>
<protein>
    <submittedName>
        <fullName evidence="13">Acyl-CoA dehydrogenase</fullName>
    </submittedName>
</protein>
<comment type="caution">
    <text evidence="13">The sequence shown here is derived from an EMBL/GenBank/DDBJ whole genome shotgun (WGS) entry which is preliminary data.</text>
</comment>
<dbReference type="PATRIC" id="fig|1429043.3.peg.2262"/>
<keyword evidence="5 8" id="KW-0274">FAD</keyword>
<dbReference type="InterPro" id="IPR009075">
    <property type="entry name" value="AcylCo_DH/oxidase_C"/>
</dbReference>
<feature type="domain" description="Acyl-CoA dehydrogenase/oxidase N-terminal" evidence="11">
    <location>
        <begin position="1"/>
        <end position="107"/>
    </location>
</feature>
<dbReference type="Gene3D" id="1.10.540.10">
    <property type="entry name" value="Acyl-CoA dehydrogenase/oxidase, N-terminal domain"/>
    <property type="match status" value="1"/>
</dbReference>
<dbReference type="InterPro" id="IPR049426">
    <property type="entry name" value="Acyl-CoA-dh-like_C"/>
</dbReference>
<evidence type="ECO:0000256" key="8">
    <source>
        <dbReference type="RuleBase" id="RU362125"/>
    </source>
</evidence>
<dbReference type="GO" id="GO:0003995">
    <property type="term" value="F:acyl-CoA dehydrogenase activity"/>
    <property type="evidence" value="ECO:0007669"/>
    <property type="project" value="InterPro"/>
</dbReference>
<dbReference type="FunFam" id="1.20.140.10:FF:000019">
    <property type="entry name" value="Acyl-CoA dehydrogenase"/>
    <property type="match status" value="1"/>
</dbReference>
<dbReference type="FunFam" id="1.10.540.10:FF:000001">
    <property type="entry name" value="Very long-chain-specific acyl-CoA dehydrogenase, mitochondrial"/>
    <property type="match status" value="1"/>
</dbReference>
<dbReference type="Pfam" id="PF00441">
    <property type="entry name" value="Acyl-CoA_dh_1"/>
    <property type="match status" value="1"/>
</dbReference>
<reference evidence="13 14" key="1">
    <citation type="submission" date="2013-11" db="EMBL/GenBank/DDBJ databases">
        <title>Metagenomic analysis of a methanogenic consortium involved in long chain n-alkane degradation.</title>
        <authorList>
            <person name="Davidova I.A."/>
            <person name="Callaghan A.V."/>
            <person name="Wawrik B."/>
            <person name="Pruitt S."/>
            <person name="Marks C."/>
            <person name="Duncan K.E."/>
            <person name="Suflita J.M."/>
        </authorList>
    </citation>
    <scope>NUCLEOTIDE SEQUENCE [LARGE SCALE GENOMIC DNA]</scope>
    <source>
        <strain evidence="13 14">SPR</strain>
    </source>
</reference>
<dbReference type="InterPro" id="IPR013786">
    <property type="entry name" value="AcylCoA_DH/ox_N"/>
</dbReference>
<feature type="domain" description="Acyl-CoA dehydrogenase-like C-terminal" evidence="12">
    <location>
        <begin position="432"/>
        <end position="534"/>
    </location>
</feature>
<dbReference type="InterPro" id="IPR006091">
    <property type="entry name" value="Acyl-CoA_Oxase/DH_mid-dom"/>
</dbReference>
<evidence type="ECO:0000313" key="13">
    <source>
        <dbReference type="EMBL" id="KIX14089.1"/>
    </source>
</evidence>
<sequence length="564" mass="61759">MIYKTTRDFVTNEIWPKDEIIEQKNEELVRSIFDQAGELGLLGSDVPEDFGGLGLDKVSTCVITEAMGDAGSLAVSFGAHTGIGTLPIVYYGNQEQKEKYLPGLAAGNKIGAYGLTESGAGSDAVGGCRTKAVLSENGKHYVLNGEKLFITNGGWADYFIVFAKINGTDFSAFIVERDFPGVSTGAEEKKLGINGSSTTTIILEDAQVPVENLLYQQGKGHHIALNVLNIGRYKLGAATVGGCKGAFKLAVNYANERQQFGRPISGFGMMQEKLAQMATKIYVTESVNYRTVGLIENSLKGVDMNAEGYAEQASEAIREFAIECAICKVLGSEILDFVVDETVQIHGGYGYTAEFKAERFYRDARINRIFEGTNEVNRLLVPGELLKRAVKGKLPLMAAGQKLLGEIMDYSPMMVELPDEPLALQEHMVEMSKKAVIFVAGVALQKYMQKLAHEQELLARVSDMIIEVFAMEAAVIRAKKAVAALGEEKASFHLDVVKAYVDQAIPRIDNWAKNAVAYVADGDDLRTQLMGLKKLLKYQPLNSIELNKRIAKRVIEKPGYPLEY</sequence>
<organism evidence="13 14">
    <name type="scientific">Dethiosulfatarculus sandiegensis</name>
    <dbReference type="NCBI Taxonomy" id="1429043"/>
    <lineage>
        <taxon>Bacteria</taxon>
        <taxon>Pseudomonadati</taxon>
        <taxon>Thermodesulfobacteriota</taxon>
        <taxon>Desulfarculia</taxon>
        <taxon>Desulfarculales</taxon>
        <taxon>Desulfarculaceae</taxon>
        <taxon>Dethiosulfatarculus</taxon>
    </lineage>
</organism>
<dbReference type="Gene3D" id="2.40.110.10">
    <property type="entry name" value="Butyryl-CoA Dehydrogenase, subunit A, domain 2"/>
    <property type="match status" value="1"/>
</dbReference>
<evidence type="ECO:0000256" key="6">
    <source>
        <dbReference type="ARBA" id="ARBA00023002"/>
    </source>
</evidence>
<evidence type="ECO:0000313" key="14">
    <source>
        <dbReference type="Proteomes" id="UP000032233"/>
    </source>
</evidence>
<dbReference type="EMBL" id="AZAC01000012">
    <property type="protein sequence ID" value="KIX14089.1"/>
    <property type="molecule type" value="Genomic_DNA"/>
</dbReference>
<comment type="catalytic activity">
    <reaction evidence="7">
        <text>a 2,3-saturated acyl-CoA + A = a 2,3-dehydroacyl-CoA + AH2</text>
        <dbReference type="Rhea" id="RHEA:48608"/>
        <dbReference type="ChEBI" id="CHEBI:13193"/>
        <dbReference type="ChEBI" id="CHEBI:17499"/>
        <dbReference type="ChEBI" id="CHEBI:60015"/>
        <dbReference type="ChEBI" id="CHEBI:65111"/>
    </reaction>
</comment>
<evidence type="ECO:0000256" key="2">
    <source>
        <dbReference type="ARBA" id="ARBA00009347"/>
    </source>
</evidence>
<gene>
    <name evidence="13" type="ORF">X474_10670</name>
</gene>
<evidence type="ECO:0000259" key="9">
    <source>
        <dbReference type="Pfam" id="PF00441"/>
    </source>
</evidence>
<evidence type="ECO:0000256" key="4">
    <source>
        <dbReference type="ARBA" id="ARBA00022630"/>
    </source>
</evidence>
<feature type="domain" description="Acyl-CoA dehydrogenase/oxidase C-terminal" evidence="9">
    <location>
        <begin position="218"/>
        <end position="381"/>
    </location>
</feature>
<dbReference type="Gene3D" id="1.20.140.10">
    <property type="entry name" value="Butyryl-CoA Dehydrogenase, subunit A, domain 3"/>
    <property type="match status" value="2"/>
</dbReference>
<dbReference type="Pfam" id="PF02770">
    <property type="entry name" value="Acyl-CoA_dh_M"/>
    <property type="match status" value="1"/>
</dbReference>
<dbReference type="Pfam" id="PF02771">
    <property type="entry name" value="Acyl-CoA_dh_N"/>
    <property type="match status" value="1"/>
</dbReference>
<proteinExistence type="inferred from homology"/>
<evidence type="ECO:0000259" key="11">
    <source>
        <dbReference type="Pfam" id="PF02771"/>
    </source>
</evidence>
<dbReference type="InParanoid" id="A0A0D2J7A8"/>
<dbReference type="InterPro" id="IPR036250">
    <property type="entry name" value="AcylCo_DH-like_C"/>
</dbReference>
<evidence type="ECO:0000259" key="10">
    <source>
        <dbReference type="Pfam" id="PF02770"/>
    </source>
</evidence>
<dbReference type="InterPro" id="IPR006089">
    <property type="entry name" value="Acyl-CoA_DH_CS"/>
</dbReference>
<evidence type="ECO:0000256" key="5">
    <source>
        <dbReference type="ARBA" id="ARBA00022827"/>
    </source>
</evidence>
<dbReference type="FunCoup" id="A0A0D2J7A8">
    <property type="interactions" value="470"/>
</dbReference>
<dbReference type="SUPFAM" id="SSF47203">
    <property type="entry name" value="Acyl-CoA dehydrogenase C-terminal domain-like"/>
    <property type="match status" value="1"/>
</dbReference>
<evidence type="ECO:0000256" key="7">
    <source>
        <dbReference type="ARBA" id="ARBA00052546"/>
    </source>
</evidence>
<dbReference type="STRING" id="1429043.X474_10670"/>